<reference evidence="4" key="1">
    <citation type="submission" date="2017-09" db="EMBL/GenBank/DDBJ databases">
        <authorList>
            <person name="Varghese N."/>
            <person name="Submissions S."/>
        </authorList>
    </citation>
    <scope>NUCLEOTIDE SEQUENCE [LARGE SCALE GENOMIC DNA]</scope>
    <source>
        <strain evidence="4">C7</strain>
    </source>
</reference>
<feature type="compositionally biased region" description="Basic and acidic residues" evidence="1">
    <location>
        <begin position="131"/>
        <end position="143"/>
    </location>
</feature>
<sequence>MAGIESTSALHVVLEPVPVQDGPVAHEIVASVRSSDIFTMLSDIQVSAHMILAASLLTIFIVVSVAWYMRGRRAGTQRALATFEKSGRRGPRARVNRQKTDTDYRALRKSRPIIPKPDPTREIYVLRPLPDPRMHPFARDQRVQHSNPVPQENPL</sequence>
<dbReference type="Proteomes" id="UP000220034">
    <property type="component" value="Unassembled WGS sequence"/>
</dbReference>
<organism evidence="3 4">
    <name type="scientific">Pontivivens marinum</name>
    <dbReference type="NCBI Taxonomy" id="1690039"/>
    <lineage>
        <taxon>Bacteria</taxon>
        <taxon>Pseudomonadati</taxon>
        <taxon>Pseudomonadota</taxon>
        <taxon>Alphaproteobacteria</taxon>
        <taxon>Rhodobacterales</taxon>
        <taxon>Paracoccaceae</taxon>
        <taxon>Pontivivens</taxon>
    </lineage>
</organism>
<keyword evidence="2" id="KW-0812">Transmembrane</keyword>
<evidence type="ECO:0000313" key="4">
    <source>
        <dbReference type="Proteomes" id="UP000220034"/>
    </source>
</evidence>
<keyword evidence="2" id="KW-1133">Transmembrane helix</keyword>
<name>A0A2C9CRB8_9RHOB</name>
<protein>
    <submittedName>
        <fullName evidence="3">Uncharacterized protein</fullName>
    </submittedName>
</protein>
<feature type="transmembrane region" description="Helical" evidence="2">
    <location>
        <begin position="48"/>
        <end position="69"/>
    </location>
</feature>
<feature type="compositionally biased region" description="Basic residues" evidence="1">
    <location>
        <begin position="88"/>
        <end position="97"/>
    </location>
</feature>
<evidence type="ECO:0000313" key="3">
    <source>
        <dbReference type="EMBL" id="SOH93715.1"/>
    </source>
</evidence>
<keyword evidence="2" id="KW-0472">Membrane</keyword>
<evidence type="ECO:0000256" key="1">
    <source>
        <dbReference type="SAM" id="MobiDB-lite"/>
    </source>
</evidence>
<dbReference type="AlphaFoldDB" id="A0A2C9CRB8"/>
<proteinExistence type="predicted"/>
<dbReference type="EMBL" id="OCTN01000002">
    <property type="protein sequence ID" value="SOH93715.1"/>
    <property type="molecule type" value="Genomic_DNA"/>
</dbReference>
<feature type="region of interest" description="Disordered" evidence="1">
    <location>
        <begin position="84"/>
        <end position="104"/>
    </location>
</feature>
<feature type="region of interest" description="Disordered" evidence="1">
    <location>
        <begin position="131"/>
        <end position="155"/>
    </location>
</feature>
<keyword evidence="4" id="KW-1185">Reference proteome</keyword>
<gene>
    <name evidence="3" type="ORF">SAMN06273572_102393</name>
</gene>
<accession>A0A2C9CRB8</accession>
<feature type="compositionally biased region" description="Polar residues" evidence="1">
    <location>
        <begin position="144"/>
        <end position="155"/>
    </location>
</feature>
<evidence type="ECO:0000256" key="2">
    <source>
        <dbReference type="SAM" id="Phobius"/>
    </source>
</evidence>